<dbReference type="SUPFAM" id="SSF52540">
    <property type="entry name" value="P-loop containing nucleoside triphosphate hydrolases"/>
    <property type="match status" value="1"/>
</dbReference>
<dbReference type="InterPro" id="IPR027417">
    <property type="entry name" value="P-loop_NTPase"/>
</dbReference>
<dbReference type="InterPro" id="IPR011990">
    <property type="entry name" value="TPR-like_helical_dom_sf"/>
</dbReference>
<evidence type="ECO:0000313" key="3">
    <source>
        <dbReference type="EMBL" id="TDD18874.1"/>
    </source>
</evidence>
<accession>A0A4R4WP23</accession>
<dbReference type="PRINTS" id="PR00364">
    <property type="entry name" value="DISEASERSIST"/>
</dbReference>
<dbReference type="InterPro" id="IPR005158">
    <property type="entry name" value="BTAD"/>
</dbReference>
<feature type="region of interest" description="Disordered" evidence="1">
    <location>
        <begin position="565"/>
        <end position="601"/>
    </location>
</feature>
<dbReference type="Pfam" id="PF03704">
    <property type="entry name" value="BTAD"/>
    <property type="match status" value="1"/>
</dbReference>
<proteinExistence type="predicted"/>
<dbReference type="SUPFAM" id="SSF48452">
    <property type="entry name" value="TPR-like"/>
    <property type="match status" value="1"/>
</dbReference>
<sequence length="601" mass="64544">MGDSLTLLLLGAPELAIGGEPVGIRSAKSRALLCYLAATPGPRSRAELAGLLWGERPDANARGSLRLALTELRREVGRWLDITRDHVRFRENDGCFVDHRRLIEAQAVAEALRLWRGEFLDGVSFCDAPAFAGWLESERRRVRTLLRNLLVRSGPDGSADVVCLAQVVAALDPYDEEAHRLLMASLARAGNRAAALARYEELRRRLATELGVEPAPETLAVRQELVPGPRSRPARRAALPVPGTELIGRDADVRRLRRLLARERLVTLLGPGGVGKTRLAIAAADAGPETAFVSFAGVRAEAAVTMLARRLGVDLSPPRPALALLLSALARRSLLLVLDNLEHLPAFDAVIGEVLRVAPAVRVLATSRRRLDVPGQATVPVEGLPGPAAETLFTARALRARPAFDPDREAALVAAICATTGGLPLAIELAASLLRAVPIADLAQRLGVDPGLLSAAGPATRERHACMRTVFETSWNLLDPAGQEALAALSTFRNGCTLRSALEVARTTSQVLVHLVDHSMIDLTPSGRYALHYERKVVSARARRRAGALLVRPVEQKEGLRVGHVPALDPKFPSRSDGVGRPPSVLAHADLEPSSWAPLPS</sequence>
<organism evidence="3 4">
    <name type="scientific">Nonomuraea diastatica</name>
    <dbReference type="NCBI Taxonomy" id="1848329"/>
    <lineage>
        <taxon>Bacteria</taxon>
        <taxon>Bacillati</taxon>
        <taxon>Actinomycetota</taxon>
        <taxon>Actinomycetes</taxon>
        <taxon>Streptosporangiales</taxon>
        <taxon>Streptosporangiaceae</taxon>
        <taxon>Nonomuraea</taxon>
    </lineage>
</organism>
<reference evidence="3 4" key="1">
    <citation type="submission" date="2019-03" db="EMBL/GenBank/DDBJ databases">
        <title>Draft genome sequences of novel Actinobacteria.</title>
        <authorList>
            <person name="Sahin N."/>
            <person name="Ay H."/>
            <person name="Saygin H."/>
        </authorList>
    </citation>
    <scope>NUCLEOTIDE SEQUENCE [LARGE SCALE GENOMIC DNA]</scope>
    <source>
        <strain evidence="3 4">KC712</strain>
    </source>
</reference>
<gene>
    <name evidence="3" type="ORF">E1294_22985</name>
</gene>
<dbReference type="SMART" id="SM01043">
    <property type="entry name" value="BTAD"/>
    <property type="match status" value="1"/>
</dbReference>
<dbReference type="Proteomes" id="UP000294543">
    <property type="component" value="Unassembled WGS sequence"/>
</dbReference>
<dbReference type="RefSeq" id="WP_132511354.1">
    <property type="nucleotide sequence ID" value="NZ_SMKP01000065.1"/>
</dbReference>
<dbReference type="PANTHER" id="PTHR47691">
    <property type="entry name" value="REGULATOR-RELATED"/>
    <property type="match status" value="1"/>
</dbReference>
<dbReference type="GO" id="GO:0003677">
    <property type="term" value="F:DNA binding"/>
    <property type="evidence" value="ECO:0007669"/>
    <property type="project" value="InterPro"/>
</dbReference>
<evidence type="ECO:0000313" key="4">
    <source>
        <dbReference type="Proteomes" id="UP000294543"/>
    </source>
</evidence>
<dbReference type="OrthoDB" id="3491916at2"/>
<dbReference type="Gene3D" id="1.25.40.10">
    <property type="entry name" value="Tetratricopeptide repeat domain"/>
    <property type="match status" value="1"/>
</dbReference>
<dbReference type="Gene3D" id="3.40.50.300">
    <property type="entry name" value="P-loop containing nucleotide triphosphate hydrolases"/>
    <property type="match status" value="1"/>
</dbReference>
<protein>
    <recommendedName>
        <fullName evidence="2">Bacterial transcriptional activator domain-containing protein</fullName>
    </recommendedName>
</protein>
<feature type="domain" description="Bacterial transcriptional activator" evidence="2">
    <location>
        <begin position="97"/>
        <end position="226"/>
    </location>
</feature>
<dbReference type="AlphaFoldDB" id="A0A4R4WP23"/>
<dbReference type="PANTHER" id="PTHR47691:SF3">
    <property type="entry name" value="HTH-TYPE TRANSCRIPTIONAL REGULATOR RV0890C-RELATED"/>
    <property type="match status" value="1"/>
</dbReference>
<keyword evidence="4" id="KW-1185">Reference proteome</keyword>
<dbReference type="InterPro" id="IPR016032">
    <property type="entry name" value="Sig_transdc_resp-reg_C-effctor"/>
</dbReference>
<evidence type="ECO:0000259" key="2">
    <source>
        <dbReference type="SMART" id="SM01043"/>
    </source>
</evidence>
<name>A0A4R4WP23_9ACTN</name>
<comment type="caution">
    <text evidence="3">The sequence shown here is derived from an EMBL/GenBank/DDBJ whole genome shotgun (WGS) entry which is preliminary data.</text>
</comment>
<evidence type="ECO:0000256" key="1">
    <source>
        <dbReference type="SAM" id="MobiDB-lite"/>
    </source>
</evidence>
<dbReference type="SUPFAM" id="SSF46894">
    <property type="entry name" value="C-terminal effector domain of the bipartite response regulators"/>
    <property type="match status" value="1"/>
</dbReference>
<dbReference type="GO" id="GO:0006355">
    <property type="term" value="P:regulation of DNA-templated transcription"/>
    <property type="evidence" value="ECO:0007669"/>
    <property type="project" value="InterPro"/>
</dbReference>
<dbReference type="EMBL" id="SMKP01000065">
    <property type="protein sequence ID" value="TDD18874.1"/>
    <property type="molecule type" value="Genomic_DNA"/>
</dbReference>